<dbReference type="InterPro" id="IPR042098">
    <property type="entry name" value="TauD-like_sf"/>
</dbReference>
<evidence type="ECO:0000256" key="5">
    <source>
        <dbReference type="ARBA" id="ARBA00023002"/>
    </source>
</evidence>
<reference evidence="9 10" key="1">
    <citation type="submission" date="2011-12" db="EMBL/GenBank/DDBJ databases">
        <title>Whole genome shotgun sequence of Gordonia effusa NBRC 100432.</title>
        <authorList>
            <person name="Yoshida I."/>
            <person name="Takarada H."/>
            <person name="Hosoyama A."/>
            <person name="Tsuchikane K."/>
            <person name="Katsumata H."/>
            <person name="Yamazaki S."/>
            <person name="Fujita N."/>
        </authorList>
    </citation>
    <scope>NUCLEOTIDE SEQUENCE [LARGE SCALE GENOMIC DNA]</scope>
    <source>
        <strain evidence="9 10">NBRC 100432</strain>
    </source>
</reference>
<dbReference type="Pfam" id="PF02668">
    <property type="entry name" value="TauD"/>
    <property type="match status" value="1"/>
</dbReference>
<evidence type="ECO:0000259" key="8">
    <source>
        <dbReference type="Pfam" id="PF02668"/>
    </source>
</evidence>
<evidence type="ECO:0000313" key="10">
    <source>
        <dbReference type="Proteomes" id="UP000035034"/>
    </source>
</evidence>
<proteinExistence type="inferred from homology"/>
<protein>
    <submittedName>
        <fullName evidence="9">Putative dioxygenase</fullName>
    </submittedName>
</protein>
<feature type="domain" description="TauD/TfdA-like" evidence="8">
    <location>
        <begin position="20"/>
        <end position="93"/>
    </location>
</feature>
<dbReference type="eggNOG" id="COG2175">
    <property type="taxonomic scope" value="Bacteria"/>
</dbReference>
<dbReference type="InterPro" id="IPR003819">
    <property type="entry name" value="TauD/TfdA-like"/>
</dbReference>
<keyword evidence="10" id="KW-1185">Reference proteome</keyword>
<feature type="region of interest" description="Disordered" evidence="7">
    <location>
        <begin position="77"/>
        <end position="105"/>
    </location>
</feature>
<evidence type="ECO:0000256" key="3">
    <source>
        <dbReference type="ARBA" id="ARBA00022723"/>
    </source>
</evidence>
<comment type="caution">
    <text evidence="9">The sequence shown here is derived from an EMBL/GenBank/DDBJ whole genome shotgun (WGS) entry which is preliminary data.</text>
</comment>
<organism evidence="9 10">
    <name type="scientific">Gordonia effusa NBRC 100432</name>
    <dbReference type="NCBI Taxonomy" id="1077974"/>
    <lineage>
        <taxon>Bacteria</taxon>
        <taxon>Bacillati</taxon>
        <taxon>Actinomycetota</taxon>
        <taxon>Actinomycetes</taxon>
        <taxon>Mycobacteriales</taxon>
        <taxon>Gordoniaceae</taxon>
        <taxon>Gordonia</taxon>
    </lineage>
</organism>
<keyword evidence="4 9" id="KW-0223">Dioxygenase</keyword>
<dbReference type="AlphaFoldDB" id="H0QZB1"/>
<feature type="non-terminal residue" evidence="9">
    <location>
        <position position="105"/>
    </location>
</feature>
<sequence length="105" mass="11414">MSITTHSVTTVRSGVELDIDRFGPHFGAQISGVDIASATDDQVRAIRAALVEFKVLVFRGQQLEDAEHIEFANRLGDLTTGHPVHDSGDDVPEQMYSLDSADNGF</sequence>
<dbReference type="RefSeq" id="WP_007317499.1">
    <property type="nucleotide sequence ID" value="NZ_BAEH01000048.1"/>
</dbReference>
<keyword evidence="6" id="KW-0408">Iron</keyword>
<dbReference type="PANTHER" id="PTHR43779:SF3">
    <property type="entry name" value="(3R)-3-[(CARBOXYMETHYL)AMINO]FATTY ACID OXYGENASE_DECARBOXYLASE"/>
    <property type="match status" value="1"/>
</dbReference>
<evidence type="ECO:0000256" key="2">
    <source>
        <dbReference type="ARBA" id="ARBA00005896"/>
    </source>
</evidence>
<keyword evidence="3" id="KW-0479">Metal-binding</keyword>
<comment type="cofactor">
    <cofactor evidence="1">
        <name>Fe(2+)</name>
        <dbReference type="ChEBI" id="CHEBI:29033"/>
    </cofactor>
</comment>
<evidence type="ECO:0000313" key="9">
    <source>
        <dbReference type="EMBL" id="GAB18162.1"/>
    </source>
</evidence>
<keyword evidence="5" id="KW-0560">Oxidoreductase</keyword>
<dbReference type="InterPro" id="IPR051178">
    <property type="entry name" value="TfdA_dioxygenase"/>
</dbReference>
<dbReference type="EMBL" id="BAEH01000048">
    <property type="protein sequence ID" value="GAB18162.1"/>
    <property type="molecule type" value="Genomic_DNA"/>
</dbReference>
<accession>H0QZB1</accession>
<evidence type="ECO:0000256" key="7">
    <source>
        <dbReference type="SAM" id="MobiDB-lite"/>
    </source>
</evidence>
<dbReference type="Proteomes" id="UP000035034">
    <property type="component" value="Unassembled WGS sequence"/>
</dbReference>
<comment type="similarity">
    <text evidence="2">Belongs to the TfdA dioxygenase family.</text>
</comment>
<dbReference type="STRING" id="1077974.GOEFS_048_00010"/>
<dbReference type="Gene3D" id="3.60.130.10">
    <property type="entry name" value="Clavaminate synthase-like"/>
    <property type="match status" value="1"/>
</dbReference>
<dbReference type="SUPFAM" id="SSF51197">
    <property type="entry name" value="Clavaminate synthase-like"/>
    <property type="match status" value="1"/>
</dbReference>
<evidence type="ECO:0000256" key="4">
    <source>
        <dbReference type="ARBA" id="ARBA00022964"/>
    </source>
</evidence>
<gene>
    <name evidence="9" type="ORF">GOEFS_048_00010</name>
</gene>
<dbReference type="GO" id="GO:0046872">
    <property type="term" value="F:metal ion binding"/>
    <property type="evidence" value="ECO:0007669"/>
    <property type="project" value="UniProtKB-KW"/>
</dbReference>
<evidence type="ECO:0000256" key="6">
    <source>
        <dbReference type="ARBA" id="ARBA00023004"/>
    </source>
</evidence>
<name>H0QZB1_9ACTN</name>
<dbReference type="GO" id="GO:0051213">
    <property type="term" value="F:dioxygenase activity"/>
    <property type="evidence" value="ECO:0007669"/>
    <property type="project" value="UniProtKB-KW"/>
</dbReference>
<dbReference type="PANTHER" id="PTHR43779">
    <property type="entry name" value="DIOXYGENASE RV0097-RELATED"/>
    <property type="match status" value="1"/>
</dbReference>
<evidence type="ECO:0000256" key="1">
    <source>
        <dbReference type="ARBA" id="ARBA00001954"/>
    </source>
</evidence>